<name>A0ABX2CZK6_9CYAN</name>
<proteinExistence type="predicted"/>
<accession>A0ABX2CZK6</accession>
<organism evidence="1 2">
    <name type="scientific">Microcoleus asticus IPMA8</name>
    <dbReference type="NCBI Taxonomy" id="2563858"/>
    <lineage>
        <taxon>Bacteria</taxon>
        <taxon>Bacillati</taxon>
        <taxon>Cyanobacteriota</taxon>
        <taxon>Cyanophyceae</taxon>
        <taxon>Oscillatoriophycideae</taxon>
        <taxon>Oscillatoriales</taxon>
        <taxon>Microcoleaceae</taxon>
        <taxon>Microcoleus</taxon>
        <taxon>Microcoleus asticus</taxon>
    </lineage>
</organism>
<evidence type="ECO:0000313" key="1">
    <source>
        <dbReference type="EMBL" id="NQE35832.1"/>
    </source>
</evidence>
<gene>
    <name evidence="1" type="ORF">E5S67_03568</name>
</gene>
<protein>
    <submittedName>
        <fullName evidence="1">Uncharacterized protein</fullName>
    </submittedName>
</protein>
<evidence type="ECO:0000313" key="2">
    <source>
        <dbReference type="Proteomes" id="UP000702425"/>
    </source>
</evidence>
<comment type="caution">
    <text evidence="1">The sequence shown here is derived from an EMBL/GenBank/DDBJ whole genome shotgun (WGS) entry which is preliminary data.</text>
</comment>
<dbReference type="EMBL" id="SRRZ01000065">
    <property type="protein sequence ID" value="NQE35832.1"/>
    <property type="molecule type" value="Genomic_DNA"/>
</dbReference>
<dbReference type="Proteomes" id="UP000702425">
    <property type="component" value="Unassembled WGS sequence"/>
</dbReference>
<sequence>MMSAKTTSYNRFAVRNASPYQTLRTCIPHCKRHNYAETSFCPKNPVEPEGYGF</sequence>
<keyword evidence="2" id="KW-1185">Reference proteome</keyword>
<reference evidence="1 2" key="1">
    <citation type="journal article" date="2020" name="Sci. Rep.">
        <title>A novel cyanobacterial geosmin producer, revising GeoA distribution and dispersion patterns in Bacteria.</title>
        <authorList>
            <person name="Churro C."/>
            <person name="Semedo-Aguiar A.P."/>
            <person name="Silva A.D."/>
            <person name="Pereira-Leal J.B."/>
            <person name="Leite R.B."/>
        </authorList>
    </citation>
    <scope>NUCLEOTIDE SEQUENCE [LARGE SCALE GENOMIC DNA]</scope>
    <source>
        <strain evidence="1 2">IPMA8</strain>
    </source>
</reference>